<dbReference type="InterPro" id="IPR001206">
    <property type="entry name" value="Diacylglycerol_kinase_cat_dom"/>
</dbReference>
<dbReference type="InterPro" id="IPR016064">
    <property type="entry name" value="NAD/diacylglycerol_kinase_sf"/>
</dbReference>
<organism evidence="3 4">
    <name type="scientific">Pseudovirgaria hyperparasitica</name>
    <dbReference type="NCBI Taxonomy" id="470096"/>
    <lineage>
        <taxon>Eukaryota</taxon>
        <taxon>Fungi</taxon>
        <taxon>Dikarya</taxon>
        <taxon>Ascomycota</taxon>
        <taxon>Pezizomycotina</taxon>
        <taxon>Dothideomycetes</taxon>
        <taxon>Dothideomycetes incertae sedis</taxon>
        <taxon>Acrospermales</taxon>
        <taxon>Acrospermaceae</taxon>
        <taxon>Pseudovirgaria</taxon>
    </lineage>
</organism>
<dbReference type="GO" id="GO:0016020">
    <property type="term" value="C:membrane"/>
    <property type="evidence" value="ECO:0007669"/>
    <property type="project" value="TreeGrafter"/>
</dbReference>
<feature type="domain" description="DAGKc" evidence="2">
    <location>
        <begin position="127"/>
        <end position="266"/>
    </location>
</feature>
<dbReference type="GO" id="GO:0001727">
    <property type="term" value="F:lipid kinase activity"/>
    <property type="evidence" value="ECO:0007669"/>
    <property type="project" value="TreeGrafter"/>
</dbReference>
<dbReference type="InterPro" id="IPR055916">
    <property type="entry name" value="DUF7493"/>
</dbReference>
<evidence type="ECO:0000313" key="4">
    <source>
        <dbReference type="Proteomes" id="UP000799437"/>
    </source>
</evidence>
<dbReference type="GO" id="GO:0005737">
    <property type="term" value="C:cytoplasm"/>
    <property type="evidence" value="ECO:0007669"/>
    <property type="project" value="TreeGrafter"/>
</dbReference>
<dbReference type="EMBL" id="ML996566">
    <property type="protein sequence ID" value="KAF2761621.1"/>
    <property type="molecule type" value="Genomic_DNA"/>
</dbReference>
<name>A0A6A6WJQ2_9PEZI</name>
<feature type="compositionally biased region" description="Basic and acidic residues" evidence="1">
    <location>
        <begin position="330"/>
        <end position="339"/>
    </location>
</feature>
<dbReference type="InterPro" id="IPR017438">
    <property type="entry name" value="ATP-NAD_kinase_N"/>
</dbReference>
<dbReference type="GO" id="GO:0016773">
    <property type="term" value="F:phosphotransferase activity, alcohol group as acceptor"/>
    <property type="evidence" value="ECO:0007669"/>
    <property type="project" value="UniProtKB-ARBA"/>
</dbReference>
<keyword evidence="3" id="KW-0808">Transferase</keyword>
<dbReference type="RefSeq" id="XP_033604072.1">
    <property type="nucleotide sequence ID" value="XM_033739573.1"/>
</dbReference>
<dbReference type="Proteomes" id="UP000799437">
    <property type="component" value="Unassembled WGS sequence"/>
</dbReference>
<dbReference type="Pfam" id="PF00781">
    <property type="entry name" value="DAGK_cat"/>
    <property type="match status" value="1"/>
</dbReference>
<dbReference type="PANTHER" id="PTHR12358">
    <property type="entry name" value="SPHINGOSINE KINASE"/>
    <property type="match status" value="1"/>
</dbReference>
<protein>
    <submittedName>
        <fullName evidence="3">Sphingoid long chain base kinase 4</fullName>
    </submittedName>
</protein>
<keyword evidence="3" id="KW-0418">Kinase</keyword>
<proteinExistence type="predicted"/>
<dbReference type="GeneID" id="54480627"/>
<evidence type="ECO:0000259" key="2">
    <source>
        <dbReference type="PROSITE" id="PS50146"/>
    </source>
</evidence>
<dbReference type="AlphaFoldDB" id="A0A6A6WJQ2"/>
<dbReference type="Gene3D" id="2.60.200.40">
    <property type="match status" value="1"/>
</dbReference>
<keyword evidence="4" id="KW-1185">Reference proteome</keyword>
<reference evidence="3" key="1">
    <citation type="journal article" date="2020" name="Stud. Mycol.">
        <title>101 Dothideomycetes genomes: a test case for predicting lifestyles and emergence of pathogens.</title>
        <authorList>
            <person name="Haridas S."/>
            <person name="Albert R."/>
            <person name="Binder M."/>
            <person name="Bloem J."/>
            <person name="Labutti K."/>
            <person name="Salamov A."/>
            <person name="Andreopoulos B."/>
            <person name="Baker S."/>
            <person name="Barry K."/>
            <person name="Bills G."/>
            <person name="Bluhm B."/>
            <person name="Cannon C."/>
            <person name="Castanera R."/>
            <person name="Culley D."/>
            <person name="Daum C."/>
            <person name="Ezra D."/>
            <person name="Gonzalez J."/>
            <person name="Henrissat B."/>
            <person name="Kuo A."/>
            <person name="Liang C."/>
            <person name="Lipzen A."/>
            <person name="Lutzoni F."/>
            <person name="Magnuson J."/>
            <person name="Mondo S."/>
            <person name="Nolan M."/>
            <person name="Ohm R."/>
            <person name="Pangilinan J."/>
            <person name="Park H.-J."/>
            <person name="Ramirez L."/>
            <person name="Alfaro M."/>
            <person name="Sun H."/>
            <person name="Tritt A."/>
            <person name="Yoshinaga Y."/>
            <person name="Zwiers L.-H."/>
            <person name="Turgeon B."/>
            <person name="Goodwin S."/>
            <person name="Spatafora J."/>
            <person name="Crous P."/>
            <person name="Grigoriev I."/>
        </authorList>
    </citation>
    <scope>NUCLEOTIDE SEQUENCE</scope>
    <source>
        <strain evidence="3">CBS 121739</strain>
    </source>
</reference>
<dbReference type="SMART" id="SM00046">
    <property type="entry name" value="DAGKc"/>
    <property type="match status" value="1"/>
</dbReference>
<dbReference type="SUPFAM" id="SSF111331">
    <property type="entry name" value="NAD kinase/diacylglycerol kinase-like"/>
    <property type="match status" value="1"/>
</dbReference>
<dbReference type="Pfam" id="PF24321">
    <property type="entry name" value="DUF7493"/>
    <property type="match status" value="1"/>
</dbReference>
<evidence type="ECO:0000256" key="1">
    <source>
        <dbReference type="SAM" id="MobiDB-lite"/>
    </source>
</evidence>
<sequence length="502" mass="55011">MSEIAETSNPFNDSDGLANATLPVGRNVSLTLGTDALVVLDEAFGDKQSWNCFGLLSSRNKTTRSIPFFNVLWAEATEFDITITYAHNVSKKTARPSNIHYLIEKTDHARAVAWVARLLDRAYGAAQKRKRIKVLVNPFGGQGGAEKYYLRDIEPILAAARCEIDVEKTQYGGHAVDLVEKLDIDQWDVIACCSGDGVPHEVFNGLAKKKNAARALHQVAVVQFPCGSGNAMSINLNGTNSPSLAAIAVVKGLRTPLDLISVTQDDKRILSFLSQSAGMVAECDLGTENLRWLGSARFDVGFLLRVLSGRVMYPADVAIALEDDSKTSIRETYRREHSRSPPASDSRIPPAVDSSLPPLEFGTVNDPLPSGWALIPYDTLSTFYVGNMTYMAPNAPFFPMALPTDGCADFITVPGTVPKLESLSIGIAVEKGTFVDKDYVAYKKIRAYRFIPRRIPHRKGEKENGYISIDGESVPFRPFQAEVHPGLGTVLSRSGHIYEKQR</sequence>
<feature type="region of interest" description="Disordered" evidence="1">
    <location>
        <begin position="330"/>
        <end position="351"/>
    </location>
</feature>
<dbReference type="Gene3D" id="3.40.50.10330">
    <property type="entry name" value="Probable inorganic polyphosphate/atp-NAD kinase, domain 1"/>
    <property type="match status" value="1"/>
</dbReference>
<dbReference type="OrthoDB" id="3853857at2759"/>
<dbReference type="PANTHER" id="PTHR12358:SF31">
    <property type="entry name" value="ACYLGLYCEROL KINASE, MITOCHONDRIAL"/>
    <property type="match status" value="1"/>
</dbReference>
<evidence type="ECO:0000313" key="3">
    <source>
        <dbReference type="EMBL" id="KAF2761621.1"/>
    </source>
</evidence>
<dbReference type="GO" id="GO:0046512">
    <property type="term" value="P:sphingosine biosynthetic process"/>
    <property type="evidence" value="ECO:0007669"/>
    <property type="project" value="TreeGrafter"/>
</dbReference>
<dbReference type="InterPro" id="IPR050187">
    <property type="entry name" value="Lipid_Phosphate_FormReg"/>
</dbReference>
<dbReference type="PROSITE" id="PS50146">
    <property type="entry name" value="DAGK"/>
    <property type="match status" value="1"/>
</dbReference>
<gene>
    <name evidence="3" type="ORF">EJ05DRAFT_178894</name>
</gene>
<accession>A0A6A6WJQ2</accession>